<dbReference type="Pfam" id="PF17803">
    <property type="entry name" value="Cadherin_4"/>
    <property type="match status" value="1"/>
</dbReference>
<dbReference type="Gene3D" id="3.40.50.410">
    <property type="entry name" value="von Willebrand factor, type A domain"/>
    <property type="match status" value="1"/>
</dbReference>
<feature type="region of interest" description="Disordered" evidence="1">
    <location>
        <begin position="316"/>
        <end position="336"/>
    </location>
</feature>
<reference evidence="3 4" key="1">
    <citation type="submission" date="2019-07" db="EMBL/GenBank/DDBJ databases">
        <title>Whole genome shotgun sequence of Microvirga aerophila NBRC 106136.</title>
        <authorList>
            <person name="Hosoyama A."/>
            <person name="Uohara A."/>
            <person name="Ohji S."/>
            <person name="Ichikawa N."/>
        </authorList>
    </citation>
    <scope>NUCLEOTIDE SEQUENCE [LARGE SCALE GENOMIC DNA]</scope>
    <source>
        <strain evidence="3 4">NBRC 106136</strain>
    </source>
</reference>
<dbReference type="Gene3D" id="2.60.40.2810">
    <property type="match status" value="1"/>
</dbReference>
<proteinExistence type="predicted"/>
<dbReference type="RefSeq" id="WP_114188891.1">
    <property type="nucleotide sequence ID" value="NZ_BJYU01000110.1"/>
</dbReference>
<dbReference type="NCBIfam" id="TIGR01965">
    <property type="entry name" value="VCBS_repeat"/>
    <property type="match status" value="3"/>
</dbReference>
<dbReference type="EMBL" id="BJYU01000110">
    <property type="protein sequence ID" value="GEO17550.1"/>
    <property type="molecule type" value="Genomic_DNA"/>
</dbReference>
<evidence type="ECO:0000256" key="1">
    <source>
        <dbReference type="SAM" id="MobiDB-lite"/>
    </source>
</evidence>
<organism evidence="3 4">
    <name type="scientific">Microvirga aerophila</name>
    <dbReference type="NCBI Taxonomy" id="670291"/>
    <lineage>
        <taxon>Bacteria</taxon>
        <taxon>Pseudomonadati</taxon>
        <taxon>Pseudomonadota</taxon>
        <taxon>Alphaproteobacteria</taxon>
        <taxon>Hyphomicrobiales</taxon>
        <taxon>Methylobacteriaceae</taxon>
        <taxon>Microvirga</taxon>
    </lineage>
</organism>
<dbReference type="Pfam" id="PF17963">
    <property type="entry name" value="Big_9"/>
    <property type="match status" value="2"/>
</dbReference>
<dbReference type="CDD" id="cd00198">
    <property type="entry name" value="vWFA"/>
    <property type="match status" value="1"/>
</dbReference>
<dbReference type="AlphaFoldDB" id="A0A512C039"/>
<dbReference type="InterPro" id="IPR036465">
    <property type="entry name" value="vWFA_dom_sf"/>
</dbReference>
<dbReference type="Proteomes" id="UP000321085">
    <property type="component" value="Unassembled WGS sequence"/>
</dbReference>
<dbReference type="NCBIfam" id="NF012211">
    <property type="entry name" value="tand_rpt_95"/>
    <property type="match status" value="3"/>
</dbReference>
<dbReference type="OrthoDB" id="5593939at2"/>
<dbReference type="PROSITE" id="PS50234">
    <property type="entry name" value="VWFA"/>
    <property type="match status" value="1"/>
</dbReference>
<keyword evidence="4" id="KW-1185">Reference proteome</keyword>
<protein>
    <recommendedName>
        <fullName evidence="2">VWFA domain-containing protein</fullName>
    </recommendedName>
</protein>
<evidence type="ECO:0000259" key="2">
    <source>
        <dbReference type="PROSITE" id="PS50234"/>
    </source>
</evidence>
<dbReference type="InterPro" id="IPR002035">
    <property type="entry name" value="VWF_A"/>
</dbReference>
<name>A0A512C039_9HYPH</name>
<sequence length="1105" mass="115069">MYHPRDGTSVYDIQIDAEMSEGDDEPGRSVIFPDKDLLFQADFRRSGTDLLLVGRDGKTAIVYDYFKDDRRSSLITPEGADLSAAAIKALSGPENPGEYAQAAVADESLKSIGRVEKISGSATVLRNGVPVELHLGDPVAKGDVVQTASDSSVTIKFTDGMVFGLSSSARIVLNDMVYQADASGGSALFTLVQGVIGFVAGKIAKTGDLKVETPVATMAIRGTAVQTEISAASGTTKFSLLTEPDGRVGSFVLLDKHDPTKVLTTISSATVATLLTPVALTDIRISQISKSPNDIQGENDFVRDLFQVFSPEQRQRRGSSDFEGIPTVPVNTHLPSDDLRQTDFAITPILLQLLEPRGSDVRTPSSVRVEGAATEDGPFARLDAVSDDFTRTPGVGPPTVNFPSSLPPGVTFVRSARSFALDPSDPAYQRLAQGETLTVTVNYSLTYAGVQTPASISWTITGENDAPVARDVNLGTNENATATAAFGADDVDSDASRATLAYSIVTAPEKGTVSLAPNGTFRFQPGLDFDYLAAGESAVVSFTYKAGDGSLDSTVRTITVTVQGTNDEVVAQDIAVSVDEDSSLAVAASFSDKDLSDNHAFSVDTSQIKGAVEVNPNGTFTYRTNGQFEDVALGETGIDSFTYTVDDGKGGASTETVTVTITGLNDGPVANDDNFVGIAETGRSVLAVGANDSDIDGDALQIVQWSAPVEGSVEVGPSGTLIFDPGDDFEALSEGQTATVSFNYTVSDGHGGTETATATAQVQGSGTFTAPHAQDIANGVLAFNDQPVSLTLDAPSQTTTATANIAMTIGLGPVIQPQMNILYVMDISGSTRNEFAGTPVGDLNQDGADESILDAEIASLIGLTERVRALGLSPADVTVTIIPFNENANPADPVEAGQTDANTAAVTFSLGANGDQTITNFLSTLRAGGGTSFEDALQASIERLQVLDQGGEQNLIYFLSDGNGTGSLADELETLTSVHQARITAIGIGEDANLALLHTIDNTGGAERVTSSDQLDASLVPPPIQSGDVVDVDVFVNGIELPGIGREDLISVPNGYALNLDVGGLSRQIGSSNTVSASIVFASGEILTTELPIAGVFPLSTDLVL</sequence>
<comment type="caution">
    <text evidence="3">The sequence shown here is derived from an EMBL/GenBank/DDBJ whole genome shotgun (WGS) entry which is preliminary data.</text>
</comment>
<dbReference type="InterPro" id="IPR040853">
    <property type="entry name" value="RapA2_cadherin-like"/>
</dbReference>
<dbReference type="SUPFAM" id="SSF53300">
    <property type="entry name" value="vWA-like"/>
    <property type="match status" value="1"/>
</dbReference>
<evidence type="ECO:0000313" key="3">
    <source>
        <dbReference type="EMBL" id="GEO17550.1"/>
    </source>
</evidence>
<dbReference type="InterPro" id="IPR010221">
    <property type="entry name" value="VCBS_dom"/>
</dbReference>
<dbReference type="InterPro" id="IPR006860">
    <property type="entry name" value="FecR"/>
</dbReference>
<gene>
    <name evidence="3" type="ORF">MAE02_52460</name>
</gene>
<evidence type="ECO:0000313" key="4">
    <source>
        <dbReference type="Proteomes" id="UP000321085"/>
    </source>
</evidence>
<dbReference type="Pfam" id="PF04773">
    <property type="entry name" value="FecR"/>
    <property type="match status" value="1"/>
</dbReference>
<feature type="domain" description="VWFA" evidence="2">
    <location>
        <begin position="820"/>
        <end position="1039"/>
    </location>
</feature>
<accession>A0A512C039</accession>
<dbReference type="PANTHER" id="PTHR38731">
    <property type="entry name" value="LIPL45-RELATED LIPOPROTEIN-RELATED"/>
    <property type="match status" value="1"/>
</dbReference>
<dbReference type="SMART" id="SM00327">
    <property type="entry name" value="VWA"/>
    <property type="match status" value="1"/>
</dbReference>